<sequence>MFLQWINQILGCLDSPLIDVISPLLIRLCQVYPKAIQFPLKIFMERNVYKNEECETFLKTKLVPLISDIYIDMFIKAISNVCCPFTQLLEYINDVQESIKTNNLSLIILVFEIMLKNCFITKENQQFKGKEFKTLDIFKNELESIFDKLKSSYSNLNDVCMALITIKKQIDTHKNEYYNRKLSTNLINYCPWLALYSNHNIDTIEIPGQYCGTRKPNIDNHITITSFKPNVQVIFSMRNPIKITMIGNNGKKYSFLIKFGEDLRQDQRIQQLHKVINDTLLNNSYCCERQLSLSNYIVFPITTKLGMIEWINNTVTLKDFICESFPGGKDSGIEQLHSKVVEHYRWLSEKSDSLNKLTVYTQATINYNSMVTVAKFKQLVQSIPADILRKSLLNLCHYAEMYICLRSKFITSFSVLSICHWLLGIGDRHLDNTIVSTKTGFCTGIDFNFAFHTATSIQVIPELIPFRMSPHIVSLMAPLNLTGFIRETMVHTLKTLIDNQEMILSVMQVFINDPTADWAKIAKTETLRINGEFDSKEIQWFPKQKILSGKDKLNGINPIEILCRELEISCIPNDYKKALLNILKSDSQNNIFKRSKLQKCNITHNQQIDCLLDIATDHQILCLAYSGLQLWV</sequence>
<organism evidence="4">
    <name type="scientific">Melanaphis sacchari</name>
    <dbReference type="NCBI Taxonomy" id="742174"/>
    <lineage>
        <taxon>Eukaryota</taxon>
        <taxon>Metazoa</taxon>
        <taxon>Ecdysozoa</taxon>
        <taxon>Arthropoda</taxon>
        <taxon>Hexapoda</taxon>
        <taxon>Insecta</taxon>
        <taxon>Pterygota</taxon>
        <taxon>Neoptera</taxon>
        <taxon>Paraneoptera</taxon>
        <taxon>Hemiptera</taxon>
        <taxon>Sternorrhyncha</taxon>
        <taxon>Aphidomorpha</taxon>
        <taxon>Aphidoidea</taxon>
        <taxon>Aphididae</taxon>
        <taxon>Aphidini</taxon>
        <taxon>Melanaphis</taxon>
    </lineage>
</organism>
<dbReference type="GO" id="GO:0008630">
    <property type="term" value="P:intrinsic apoptotic signaling pathway in response to DNA damage"/>
    <property type="evidence" value="ECO:0007669"/>
    <property type="project" value="TreeGrafter"/>
</dbReference>
<dbReference type="GO" id="GO:0000723">
    <property type="term" value="P:telomere maintenance"/>
    <property type="evidence" value="ECO:0007669"/>
    <property type="project" value="TreeGrafter"/>
</dbReference>
<dbReference type="PROSITE" id="PS50290">
    <property type="entry name" value="PI3_4_KINASE_3"/>
    <property type="match status" value="1"/>
</dbReference>
<dbReference type="Pfam" id="PF00454">
    <property type="entry name" value="PI3_PI4_kinase"/>
    <property type="match status" value="1"/>
</dbReference>
<dbReference type="PANTHER" id="PTHR11139">
    <property type="entry name" value="ATAXIA TELANGIECTASIA MUTATED ATM -RELATED"/>
    <property type="match status" value="1"/>
</dbReference>
<dbReference type="GO" id="GO:0006302">
    <property type="term" value="P:double-strand break repair"/>
    <property type="evidence" value="ECO:0007669"/>
    <property type="project" value="TreeGrafter"/>
</dbReference>
<feature type="domain" description="PI3K/PI4K catalytic" evidence="3">
    <location>
        <begin position="227"/>
        <end position="558"/>
    </location>
</feature>
<dbReference type="InterPro" id="IPR018936">
    <property type="entry name" value="PI3/4_kinase_CS"/>
</dbReference>
<dbReference type="InterPro" id="IPR050517">
    <property type="entry name" value="DDR_Repair_Kinase"/>
</dbReference>
<proteinExistence type="predicted"/>
<evidence type="ECO:0000256" key="2">
    <source>
        <dbReference type="ARBA" id="ARBA00022777"/>
    </source>
</evidence>
<evidence type="ECO:0000259" key="3">
    <source>
        <dbReference type="PROSITE" id="PS50290"/>
    </source>
</evidence>
<dbReference type="InterPro" id="IPR011009">
    <property type="entry name" value="Kinase-like_dom_sf"/>
</dbReference>
<dbReference type="OrthoDB" id="431717at2759"/>
<accession>A0A2H8U1F2</accession>
<dbReference type="PANTHER" id="PTHR11139:SF68">
    <property type="entry name" value="DNA-DEPENDENT PROTEIN KINASE CATALYTIC SUBUNIT"/>
    <property type="match status" value="1"/>
</dbReference>
<keyword evidence="1" id="KW-0808">Transferase</keyword>
<dbReference type="GO" id="GO:0004674">
    <property type="term" value="F:protein serine/threonine kinase activity"/>
    <property type="evidence" value="ECO:0007669"/>
    <property type="project" value="TreeGrafter"/>
</dbReference>
<dbReference type="EMBL" id="GFXV01007443">
    <property type="protein sequence ID" value="MBW19248.1"/>
    <property type="molecule type" value="Transcribed_RNA"/>
</dbReference>
<dbReference type="InterPro" id="IPR000403">
    <property type="entry name" value="PI3/4_kinase_cat_dom"/>
</dbReference>
<dbReference type="InterPro" id="IPR036940">
    <property type="entry name" value="PI3/4_kinase_cat_sf"/>
</dbReference>
<dbReference type="Gene3D" id="3.30.1010.10">
    <property type="entry name" value="Phosphatidylinositol 3-kinase Catalytic Subunit, Chain A, domain 4"/>
    <property type="match status" value="1"/>
</dbReference>
<protein>
    <submittedName>
        <fullName evidence="4">DNA-dependent protein kinase catalytic subunit</fullName>
    </submittedName>
</protein>
<dbReference type="GO" id="GO:0005634">
    <property type="term" value="C:nucleus"/>
    <property type="evidence" value="ECO:0007669"/>
    <property type="project" value="TreeGrafter"/>
</dbReference>
<evidence type="ECO:0000256" key="1">
    <source>
        <dbReference type="ARBA" id="ARBA00022679"/>
    </source>
</evidence>
<keyword evidence="2 4" id="KW-0418">Kinase</keyword>
<dbReference type="SMART" id="SM00146">
    <property type="entry name" value="PI3Kc"/>
    <property type="match status" value="1"/>
</dbReference>
<dbReference type="Gene3D" id="1.10.1070.11">
    <property type="entry name" value="Phosphatidylinositol 3-/4-kinase, catalytic domain"/>
    <property type="match status" value="1"/>
</dbReference>
<name>A0A2H8U1F2_9HEMI</name>
<reference evidence="4" key="1">
    <citation type="submission" date="2017-10" db="EMBL/GenBank/DDBJ databases">
        <title>Transcriptome Assembly of Sugarcane Aphid Adults.</title>
        <authorList>
            <person name="Scully E.D."/>
            <person name="Palmer N.A."/>
            <person name="Geib S.M."/>
            <person name="Sarath G."/>
            <person name="Sattler S.E."/>
        </authorList>
    </citation>
    <scope>NUCLEOTIDE SEQUENCE</scope>
    <source>
        <tissue evidence="4">Whole body</tissue>
    </source>
</reference>
<evidence type="ECO:0000313" key="4">
    <source>
        <dbReference type="EMBL" id="MBW19248.1"/>
    </source>
</evidence>
<gene>
    <name evidence="4" type="primary">PRKDC_3</name>
</gene>
<dbReference type="SUPFAM" id="SSF56112">
    <property type="entry name" value="Protein kinase-like (PK-like)"/>
    <property type="match status" value="1"/>
</dbReference>
<dbReference type="PROSITE" id="PS00915">
    <property type="entry name" value="PI3_4_KINASE_1"/>
    <property type="match status" value="1"/>
</dbReference>
<dbReference type="AlphaFoldDB" id="A0A2H8U1F2"/>